<evidence type="ECO:0000313" key="6">
    <source>
        <dbReference type="Proteomes" id="UP000199370"/>
    </source>
</evidence>
<dbReference type="Proteomes" id="UP000199370">
    <property type="component" value="Unassembled WGS sequence"/>
</dbReference>
<dbReference type="RefSeq" id="WP_089732478.1">
    <property type="nucleotide sequence ID" value="NZ_FNIA01000007.1"/>
</dbReference>
<evidence type="ECO:0000313" key="5">
    <source>
        <dbReference type="EMBL" id="SDM76311.1"/>
    </source>
</evidence>
<gene>
    <name evidence="5" type="ORF">SAMN05192554_10729</name>
</gene>
<keyword evidence="6" id="KW-1185">Reference proteome</keyword>
<dbReference type="SMART" id="SM01092">
    <property type="entry name" value="CO_deh_flav_C"/>
    <property type="match status" value="1"/>
</dbReference>
<dbReference type="InterPro" id="IPR051312">
    <property type="entry name" value="Diverse_Substr_Oxidored"/>
</dbReference>
<dbReference type="InterPro" id="IPR002346">
    <property type="entry name" value="Mopterin_DH_FAD-bd"/>
</dbReference>
<dbReference type="InterPro" id="IPR005107">
    <property type="entry name" value="CO_DH_flav_C"/>
</dbReference>
<dbReference type="GO" id="GO:0071949">
    <property type="term" value="F:FAD binding"/>
    <property type="evidence" value="ECO:0007669"/>
    <property type="project" value="InterPro"/>
</dbReference>
<evidence type="ECO:0000256" key="1">
    <source>
        <dbReference type="ARBA" id="ARBA00022630"/>
    </source>
</evidence>
<protein>
    <submittedName>
        <fullName evidence="5">Carbon-monoxide dehydrogenase medium subunit</fullName>
    </submittedName>
</protein>
<dbReference type="STRING" id="996166.SAMN05192554_10729"/>
<evidence type="ECO:0000256" key="2">
    <source>
        <dbReference type="ARBA" id="ARBA00022827"/>
    </source>
</evidence>
<keyword evidence="1" id="KW-0285">Flavoprotein</keyword>
<dbReference type="EMBL" id="FNIA01000007">
    <property type="protein sequence ID" value="SDM76311.1"/>
    <property type="molecule type" value="Genomic_DNA"/>
</dbReference>
<dbReference type="InterPro" id="IPR016169">
    <property type="entry name" value="FAD-bd_PCMH_sub2"/>
</dbReference>
<dbReference type="Pfam" id="PF03450">
    <property type="entry name" value="CO_deh_flav_C"/>
    <property type="match status" value="1"/>
</dbReference>
<accession>A0A1G9VWK2</accession>
<reference evidence="5 6" key="1">
    <citation type="submission" date="2016-10" db="EMBL/GenBank/DDBJ databases">
        <authorList>
            <person name="de Groot N.N."/>
        </authorList>
    </citation>
    <scope>NUCLEOTIDE SEQUENCE [LARGE SCALE GENOMIC DNA]</scope>
    <source>
        <strain evidence="6">EB21,IBRC-M 10013,KCTC 4048</strain>
    </source>
</reference>
<organism evidence="5 6">
    <name type="scientific">Haloarchaeobius iranensis</name>
    <dbReference type="NCBI Taxonomy" id="996166"/>
    <lineage>
        <taxon>Archaea</taxon>
        <taxon>Methanobacteriati</taxon>
        <taxon>Methanobacteriota</taxon>
        <taxon>Stenosarchaea group</taxon>
        <taxon>Halobacteria</taxon>
        <taxon>Halobacteriales</taxon>
        <taxon>Halorubellaceae</taxon>
        <taxon>Haloarchaeobius</taxon>
    </lineage>
</organism>
<dbReference type="InterPro" id="IPR036318">
    <property type="entry name" value="FAD-bd_PCMH-like_sf"/>
</dbReference>
<dbReference type="FunFam" id="3.30.465.10:FF:000017">
    <property type="entry name" value="Xanthine dehydrogenase, FAD binding subunit"/>
    <property type="match status" value="1"/>
</dbReference>
<dbReference type="InterPro" id="IPR016167">
    <property type="entry name" value="FAD-bd_PCMH_sub1"/>
</dbReference>
<feature type="domain" description="FAD-binding PCMH-type" evidence="4">
    <location>
        <begin position="1"/>
        <end position="178"/>
    </location>
</feature>
<proteinExistence type="predicted"/>
<dbReference type="Pfam" id="PF00941">
    <property type="entry name" value="FAD_binding_5"/>
    <property type="match status" value="1"/>
</dbReference>
<dbReference type="Gene3D" id="3.30.465.10">
    <property type="match status" value="1"/>
</dbReference>
<dbReference type="AlphaFoldDB" id="A0A1G9VWK2"/>
<name>A0A1G9VWK2_9EURY</name>
<dbReference type="InterPro" id="IPR036683">
    <property type="entry name" value="CO_DH_flav_C_dom_sf"/>
</dbReference>
<dbReference type="Gene3D" id="3.30.43.10">
    <property type="entry name" value="Uridine Diphospho-n-acetylenolpyruvylglucosamine Reductase, domain 2"/>
    <property type="match status" value="1"/>
</dbReference>
<evidence type="ECO:0000259" key="4">
    <source>
        <dbReference type="PROSITE" id="PS51387"/>
    </source>
</evidence>
<dbReference type="OrthoDB" id="19205at2157"/>
<dbReference type="PROSITE" id="PS51387">
    <property type="entry name" value="FAD_PCMH"/>
    <property type="match status" value="1"/>
</dbReference>
<dbReference type="Gene3D" id="3.30.390.50">
    <property type="entry name" value="CO dehydrogenase flavoprotein, C-terminal domain"/>
    <property type="match status" value="1"/>
</dbReference>
<dbReference type="PANTHER" id="PTHR42659">
    <property type="entry name" value="XANTHINE DEHYDROGENASE SUBUNIT C-RELATED"/>
    <property type="match status" value="1"/>
</dbReference>
<keyword evidence="2" id="KW-0274">FAD</keyword>
<sequence length="296" mass="30501">MFPDGFDYYEASSVSEAIDLMAEHAGAETELLAGGHSLLPAMKSGLSSPDVLIDIGDVEALHGVTADGDTLGIGAMTTYSDFIGEDASEEHAPALYHAVRQVGDTQVRNRGTVGGNIAHADPASDLPGAALASDATIVVTGPDGERRVSADDFFFGMYATDIGPDELVTRVEVPSAADAVGAYAKKPSPSSGYAMVGVCVQATVDGGTVQSARVGANGVMDRGVRLEGVEDALAGASLDEATIDAAADRATEGLDTAMMMSDLQASAEFREQLVGTYTRRALERVLDRTPTPAAAD</sequence>
<dbReference type="SUPFAM" id="SSF56176">
    <property type="entry name" value="FAD-binding/transporter-associated domain-like"/>
    <property type="match status" value="1"/>
</dbReference>
<dbReference type="PANTHER" id="PTHR42659:SF2">
    <property type="entry name" value="XANTHINE DEHYDROGENASE SUBUNIT C-RELATED"/>
    <property type="match status" value="1"/>
</dbReference>
<dbReference type="SUPFAM" id="SSF55447">
    <property type="entry name" value="CO dehydrogenase flavoprotein C-terminal domain-like"/>
    <property type="match status" value="1"/>
</dbReference>
<evidence type="ECO:0000256" key="3">
    <source>
        <dbReference type="ARBA" id="ARBA00023002"/>
    </source>
</evidence>
<dbReference type="GO" id="GO:0016491">
    <property type="term" value="F:oxidoreductase activity"/>
    <property type="evidence" value="ECO:0007669"/>
    <property type="project" value="UniProtKB-KW"/>
</dbReference>
<dbReference type="InterPro" id="IPR016166">
    <property type="entry name" value="FAD-bd_PCMH"/>
</dbReference>
<keyword evidence="3" id="KW-0560">Oxidoreductase</keyword>